<dbReference type="eggNOG" id="COG1216">
    <property type="taxonomic scope" value="Bacteria"/>
</dbReference>
<evidence type="ECO:0000256" key="3">
    <source>
        <dbReference type="ARBA" id="ARBA00022676"/>
    </source>
</evidence>
<name>F6FS22_ISOV2</name>
<sequence>MTARVRAVVVTWQGAHLLPRCLDSLLAQDLADGELEVVVVDNASTDGTAELLAERYPGVRTLRLDSNVGFAGGMAAATADLLRPDADEHPEFVALLNNDAWFEPHAVRAMVEAADAARRAGERVGAVTATVLLAEPDDRGRVLVNSTGNVLTRWGAAADRDFGVPLDDVRPGRDVFGFNGGAALLRTQALRDAGGFDAGLFLYYEDTDLSFRMRERGWTVVHEPAAVAHHRHMASTDGGSSPLFRYYNTRNSLVVLTRHAPWTLVLRSVVRQVAGAVRHTVLRTEDRALVGARWRALRDFARAAPGAVLSRRRPSAAAAPRRDVPPRPGPRP</sequence>
<dbReference type="PANTHER" id="PTHR43179">
    <property type="entry name" value="RHAMNOSYLTRANSFERASE WBBL"/>
    <property type="match status" value="1"/>
</dbReference>
<evidence type="ECO:0000256" key="1">
    <source>
        <dbReference type="ARBA" id="ARBA00004776"/>
    </source>
</evidence>
<evidence type="ECO:0000313" key="6">
    <source>
        <dbReference type="EMBL" id="AEG45119.1"/>
    </source>
</evidence>
<dbReference type="CDD" id="cd04186">
    <property type="entry name" value="GT_2_like_c"/>
    <property type="match status" value="1"/>
</dbReference>
<comment type="pathway">
    <text evidence="1">Cell wall biogenesis; cell wall polysaccharide biosynthesis.</text>
</comment>
<evidence type="ECO:0000256" key="4">
    <source>
        <dbReference type="ARBA" id="ARBA00022679"/>
    </source>
</evidence>
<dbReference type="HOGENOM" id="CLU_023845_4_0_11"/>
<dbReference type="STRING" id="743718.Isova_2406"/>
<feature type="region of interest" description="Disordered" evidence="5">
    <location>
        <begin position="309"/>
        <end position="332"/>
    </location>
</feature>
<dbReference type="Proteomes" id="UP000009236">
    <property type="component" value="Chromosome"/>
</dbReference>
<comment type="similarity">
    <text evidence="2">Belongs to the glycosyltransferase 2 family.</text>
</comment>
<evidence type="ECO:0000313" key="7">
    <source>
        <dbReference type="Proteomes" id="UP000009236"/>
    </source>
</evidence>
<dbReference type="GO" id="GO:0016757">
    <property type="term" value="F:glycosyltransferase activity"/>
    <property type="evidence" value="ECO:0007669"/>
    <property type="project" value="UniProtKB-KW"/>
</dbReference>
<dbReference type="EMBL" id="CP002810">
    <property type="protein sequence ID" value="AEG45119.1"/>
    <property type="molecule type" value="Genomic_DNA"/>
</dbReference>
<dbReference type="AlphaFoldDB" id="F6FS22"/>
<evidence type="ECO:0000256" key="2">
    <source>
        <dbReference type="ARBA" id="ARBA00006739"/>
    </source>
</evidence>
<dbReference type="Gene3D" id="3.90.550.10">
    <property type="entry name" value="Spore Coat Polysaccharide Biosynthesis Protein SpsA, Chain A"/>
    <property type="match status" value="1"/>
</dbReference>
<reference evidence="6 7" key="1">
    <citation type="submission" date="2011-05" db="EMBL/GenBank/DDBJ databases">
        <title>Complete sequence of Isoptericola variabilis 225.</title>
        <authorList>
            <consortium name="US DOE Joint Genome Institute"/>
            <person name="Lucas S."/>
            <person name="Han J."/>
            <person name="Lapidus A."/>
            <person name="Cheng J.-F."/>
            <person name="Goodwin L."/>
            <person name="Pitluck S."/>
            <person name="Peters L."/>
            <person name="Mikhailova N."/>
            <person name="Zeytun A."/>
            <person name="Han C."/>
            <person name="Tapia R."/>
            <person name="Land M."/>
            <person name="Hauser L."/>
            <person name="Kyrpides N."/>
            <person name="Ivanova N."/>
            <person name="Pagani I."/>
            <person name="Siebers A."/>
            <person name="Allgaier M."/>
            <person name="Thelen M."/>
            <person name="Hugenholtz P."/>
            <person name="Gladden J."/>
            <person name="Woyke T."/>
        </authorList>
    </citation>
    <scope>NUCLEOTIDE SEQUENCE [LARGE SCALE GENOMIC DNA]</scope>
    <source>
        <strain evidence="7">225</strain>
    </source>
</reference>
<dbReference type="RefSeq" id="WP_013839510.1">
    <property type="nucleotide sequence ID" value="NC_015588.1"/>
</dbReference>
<accession>F6FS22</accession>
<dbReference type="SUPFAM" id="SSF53448">
    <property type="entry name" value="Nucleotide-diphospho-sugar transferases"/>
    <property type="match status" value="1"/>
</dbReference>
<organism evidence="7">
    <name type="scientific">Isoptericola variabilis (strain 225)</name>
    <dbReference type="NCBI Taxonomy" id="743718"/>
    <lineage>
        <taxon>Bacteria</taxon>
        <taxon>Bacillati</taxon>
        <taxon>Actinomycetota</taxon>
        <taxon>Actinomycetes</taxon>
        <taxon>Micrococcales</taxon>
        <taxon>Promicromonosporaceae</taxon>
        <taxon>Isoptericola</taxon>
    </lineage>
</organism>
<keyword evidence="3" id="KW-0328">Glycosyltransferase</keyword>
<keyword evidence="4 6" id="KW-0808">Transferase</keyword>
<keyword evidence="7" id="KW-1185">Reference proteome</keyword>
<dbReference type="KEGG" id="iva:Isova_2406"/>
<dbReference type="Pfam" id="PF13641">
    <property type="entry name" value="Glyco_tranf_2_3"/>
    <property type="match status" value="1"/>
</dbReference>
<gene>
    <name evidence="6" type="ordered locus">Isova_2406</name>
</gene>
<evidence type="ECO:0000256" key="5">
    <source>
        <dbReference type="SAM" id="MobiDB-lite"/>
    </source>
</evidence>
<protein>
    <submittedName>
        <fullName evidence="6">Glycosyl transferase family 2</fullName>
    </submittedName>
</protein>
<dbReference type="PANTHER" id="PTHR43179:SF12">
    <property type="entry name" value="GALACTOFURANOSYLTRANSFERASE GLFT2"/>
    <property type="match status" value="1"/>
</dbReference>
<dbReference type="InterPro" id="IPR029044">
    <property type="entry name" value="Nucleotide-diphossugar_trans"/>
</dbReference>
<proteinExistence type="inferred from homology"/>